<name>A0A6G1HRD2_9PEZI</name>
<evidence type="ECO:0000256" key="1">
    <source>
        <dbReference type="SAM" id="MobiDB-lite"/>
    </source>
</evidence>
<feature type="compositionally biased region" description="Polar residues" evidence="1">
    <location>
        <begin position="139"/>
        <end position="152"/>
    </location>
</feature>
<dbReference type="EMBL" id="ML996699">
    <property type="protein sequence ID" value="KAF2398613.1"/>
    <property type="molecule type" value="Genomic_DNA"/>
</dbReference>
<organism evidence="2 3">
    <name type="scientific">Trichodelitschia bisporula</name>
    <dbReference type="NCBI Taxonomy" id="703511"/>
    <lineage>
        <taxon>Eukaryota</taxon>
        <taxon>Fungi</taxon>
        <taxon>Dikarya</taxon>
        <taxon>Ascomycota</taxon>
        <taxon>Pezizomycotina</taxon>
        <taxon>Dothideomycetes</taxon>
        <taxon>Dothideomycetes incertae sedis</taxon>
        <taxon>Phaeotrichales</taxon>
        <taxon>Phaeotrichaceae</taxon>
        <taxon>Trichodelitschia</taxon>
    </lineage>
</organism>
<keyword evidence="3" id="KW-1185">Reference proteome</keyword>
<gene>
    <name evidence="2" type="ORF">EJ06DRAFT_85437</name>
</gene>
<accession>A0A6G1HRD2</accession>
<protein>
    <submittedName>
        <fullName evidence="2">Uncharacterized protein</fullName>
    </submittedName>
</protein>
<dbReference type="AlphaFoldDB" id="A0A6G1HRD2"/>
<evidence type="ECO:0000313" key="3">
    <source>
        <dbReference type="Proteomes" id="UP000799640"/>
    </source>
</evidence>
<proteinExistence type="predicted"/>
<evidence type="ECO:0000313" key="2">
    <source>
        <dbReference type="EMBL" id="KAF2398613.1"/>
    </source>
</evidence>
<sequence>MSSMALWQGWQAPASVETPCRQYKKGGRQFGPRPNGWGSTGAGRLLLVFRQSATHFGLRIEQNTRSTKMGSFRHFSLRSLNSTDVGLQFNPHTVAGARVQILILGLQLTLAGCGTLVDALRARRKNGASGFGQYVRPSNRANTNTPCSSTQRRGGIGGPHFGFELRFRGGEILRT</sequence>
<reference evidence="2" key="1">
    <citation type="journal article" date="2020" name="Stud. Mycol.">
        <title>101 Dothideomycetes genomes: a test case for predicting lifestyles and emergence of pathogens.</title>
        <authorList>
            <person name="Haridas S."/>
            <person name="Albert R."/>
            <person name="Binder M."/>
            <person name="Bloem J."/>
            <person name="Labutti K."/>
            <person name="Salamov A."/>
            <person name="Andreopoulos B."/>
            <person name="Baker S."/>
            <person name="Barry K."/>
            <person name="Bills G."/>
            <person name="Bluhm B."/>
            <person name="Cannon C."/>
            <person name="Castanera R."/>
            <person name="Culley D."/>
            <person name="Daum C."/>
            <person name="Ezra D."/>
            <person name="Gonzalez J."/>
            <person name="Henrissat B."/>
            <person name="Kuo A."/>
            <person name="Liang C."/>
            <person name="Lipzen A."/>
            <person name="Lutzoni F."/>
            <person name="Magnuson J."/>
            <person name="Mondo S."/>
            <person name="Nolan M."/>
            <person name="Ohm R."/>
            <person name="Pangilinan J."/>
            <person name="Park H.-J."/>
            <person name="Ramirez L."/>
            <person name="Alfaro M."/>
            <person name="Sun H."/>
            <person name="Tritt A."/>
            <person name="Yoshinaga Y."/>
            <person name="Zwiers L.-H."/>
            <person name="Turgeon B."/>
            <person name="Goodwin S."/>
            <person name="Spatafora J."/>
            <person name="Crous P."/>
            <person name="Grigoriev I."/>
        </authorList>
    </citation>
    <scope>NUCLEOTIDE SEQUENCE</scope>
    <source>
        <strain evidence="2">CBS 262.69</strain>
    </source>
</reference>
<dbReference type="Proteomes" id="UP000799640">
    <property type="component" value="Unassembled WGS sequence"/>
</dbReference>
<feature type="region of interest" description="Disordered" evidence="1">
    <location>
        <begin position="131"/>
        <end position="153"/>
    </location>
</feature>